<name>A0A8T4GWY4_9EURY</name>
<dbReference type="PANTHER" id="PTHR34236:SF1">
    <property type="entry name" value="DIMETHYL SULFOXIDE REDUCTASE TRANSCRIPTIONAL ACTIVATOR"/>
    <property type="match status" value="1"/>
</dbReference>
<dbReference type="OrthoDB" id="194721at2157"/>
<dbReference type="RefSeq" id="WP_209490934.1">
    <property type="nucleotide sequence ID" value="NZ_JAGGLC010000002.1"/>
</dbReference>
<dbReference type="PANTHER" id="PTHR34236">
    <property type="entry name" value="DIMETHYL SULFOXIDE REDUCTASE TRANSCRIPTIONAL ACTIVATOR"/>
    <property type="match status" value="1"/>
</dbReference>
<keyword evidence="1" id="KW-0805">Transcription regulation</keyword>
<dbReference type="InterPro" id="IPR007050">
    <property type="entry name" value="HTH_bacterioopsin"/>
</dbReference>
<proteinExistence type="predicted"/>
<reference evidence="4" key="1">
    <citation type="submission" date="2021-03" db="EMBL/GenBank/DDBJ databases">
        <title>Genomic Encyclopedia of Type Strains, Phase IV (KMG-IV): sequencing the most valuable type-strain genomes for metagenomic binning, comparative biology and taxonomic classification.</title>
        <authorList>
            <person name="Goeker M."/>
        </authorList>
    </citation>
    <scope>NUCLEOTIDE SEQUENCE</scope>
    <source>
        <strain evidence="4">DSM 26232</strain>
    </source>
</reference>
<organism evidence="4 5">
    <name type="scientific">Halolamina salifodinae</name>
    <dbReference type="NCBI Taxonomy" id="1202767"/>
    <lineage>
        <taxon>Archaea</taxon>
        <taxon>Methanobacteriati</taxon>
        <taxon>Methanobacteriota</taxon>
        <taxon>Stenosarchaea group</taxon>
        <taxon>Halobacteria</taxon>
        <taxon>Halobacteriales</taxon>
        <taxon>Haloferacaceae</taxon>
    </lineage>
</organism>
<gene>
    <name evidence="4" type="ORF">J2753_001136</name>
</gene>
<evidence type="ECO:0000256" key="2">
    <source>
        <dbReference type="ARBA" id="ARBA00023163"/>
    </source>
</evidence>
<evidence type="ECO:0000313" key="4">
    <source>
        <dbReference type="EMBL" id="MBP1986642.1"/>
    </source>
</evidence>
<evidence type="ECO:0000256" key="1">
    <source>
        <dbReference type="ARBA" id="ARBA00023015"/>
    </source>
</evidence>
<dbReference type="Pfam" id="PF04967">
    <property type="entry name" value="HTH_10"/>
    <property type="match status" value="1"/>
</dbReference>
<sequence length="220" mass="23879">MPEAKLTLTIPERTWPGEITRRYPDAEIRILAAMAGADSGDGLAEITCADPAAVLADIRAHESVESVEVLQRGDGQCLVQFRTHLPLLLFAAQGSGLPLEMPFEIREGQAEWTLTAAQETISELGDQLSAMGVTYTVDYLQQDVATPDDLLTDRQQSIVREAIECGYYDTPRGCSLTELADTVGLAKSTVSETLHRAEERVMKEFAATALEEAPRAAVEG</sequence>
<dbReference type="GO" id="GO:0003677">
    <property type="term" value="F:DNA binding"/>
    <property type="evidence" value="ECO:0007669"/>
    <property type="project" value="UniProtKB-KW"/>
</dbReference>
<keyword evidence="4" id="KW-0238">DNA-binding</keyword>
<dbReference type="EMBL" id="JAGGLC010000002">
    <property type="protein sequence ID" value="MBP1986642.1"/>
    <property type="molecule type" value="Genomic_DNA"/>
</dbReference>
<accession>A0A8T4GWY4</accession>
<evidence type="ECO:0000313" key="5">
    <source>
        <dbReference type="Proteomes" id="UP000823736"/>
    </source>
</evidence>
<keyword evidence="2" id="KW-0804">Transcription</keyword>
<dbReference type="AlphaFoldDB" id="A0A8T4GWY4"/>
<comment type="caution">
    <text evidence="4">The sequence shown here is derived from an EMBL/GenBank/DDBJ whole genome shotgun (WGS) entry which is preliminary data.</text>
</comment>
<feature type="domain" description="HTH bat-type" evidence="3">
    <location>
        <begin position="151"/>
        <end position="203"/>
    </location>
</feature>
<dbReference type="Proteomes" id="UP000823736">
    <property type="component" value="Unassembled WGS sequence"/>
</dbReference>
<protein>
    <submittedName>
        <fullName evidence="4">Putative DNA-binding protein YlxM (UPF0122 family)</fullName>
    </submittedName>
</protein>
<evidence type="ECO:0000259" key="3">
    <source>
        <dbReference type="Pfam" id="PF04967"/>
    </source>
</evidence>
<keyword evidence="5" id="KW-1185">Reference proteome</keyword>